<evidence type="ECO:0000313" key="4">
    <source>
        <dbReference type="RefSeq" id="XP_027201313.1"/>
    </source>
</evidence>
<evidence type="ECO:0000313" key="3">
    <source>
        <dbReference type="Proteomes" id="UP000515146"/>
    </source>
</evidence>
<dbReference type="GO" id="GO:0006203">
    <property type="term" value="P:dGTP catabolic process"/>
    <property type="evidence" value="ECO:0007669"/>
    <property type="project" value="TreeGrafter"/>
</dbReference>
<dbReference type="Pfam" id="PF01966">
    <property type="entry name" value="HD"/>
    <property type="match status" value="1"/>
</dbReference>
<reference evidence="4" key="1">
    <citation type="submission" date="2025-08" db="UniProtKB">
        <authorList>
            <consortium name="RefSeq"/>
        </authorList>
    </citation>
    <scope>IDENTIFICATION</scope>
    <source>
        <strain evidence="4">Airmid</strain>
    </source>
</reference>
<dbReference type="InterPro" id="IPR003607">
    <property type="entry name" value="HD/PDEase_dom"/>
</dbReference>
<evidence type="ECO:0000259" key="2">
    <source>
        <dbReference type="Pfam" id="PF01966"/>
    </source>
</evidence>
<dbReference type="PANTHER" id="PTHR11373">
    <property type="entry name" value="DEOXYNUCLEOSIDE TRIPHOSPHATE TRIPHOSPHOHYDROLASE"/>
    <property type="match status" value="1"/>
</dbReference>
<dbReference type="PANTHER" id="PTHR11373:SF4">
    <property type="entry name" value="DEOXYNUCLEOSIDE TRIPHOSPHATE TRIPHOSPHOHYDROLASE SAMHD1"/>
    <property type="match status" value="1"/>
</dbReference>
<dbReference type="InParanoid" id="A0A6P6Y7B0"/>
<gene>
    <name evidence="4" type="primary">LOC113795317</name>
</gene>
<proteinExistence type="inferred from homology"/>
<sequence length="139" mass="15832">MYGTVTFKRNIWHGVIDTPAFQRMRHIKQLGTAHYVFPNSLHSRFEHCVGVGHLSQLYYDTLGANMRIADRIPRHLYESLRDCVTIGGLCHDIGHGPYSHTFETFLQSWVRGVTSIVANNVSGIDTDRLDYVQRDGLVS</sequence>
<feature type="domain" description="HD" evidence="2">
    <location>
        <begin position="44"/>
        <end position="103"/>
    </location>
</feature>
<protein>
    <submittedName>
        <fullName evidence="4">Deoxynucleoside triphosphate triphosphohydrolase SAMHD1 homolog</fullName>
    </submittedName>
</protein>
<dbReference type="Gene3D" id="1.10.3210.10">
    <property type="entry name" value="Hypothetical protein af1432"/>
    <property type="match status" value="1"/>
</dbReference>
<dbReference type="AlphaFoldDB" id="A0A6P6Y7B0"/>
<dbReference type="RefSeq" id="XP_027201313.1">
    <property type="nucleotide sequence ID" value="XM_027345512.1"/>
</dbReference>
<dbReference type="InterPro" id="IPR006674">
    <property type="entry name" value="HD_domain"/>
</dbReference>
<evidence type="ECO:0000256" key="1">
    <source>
        <dbReference type="ARBA" id="ARBA00005776"/>
    </source>
</evidence>
<dbReference type="SUPFAM" id="SSF109604">
    <property type="entry name" value="HD-domain/PDEase-like"/>
    <property type="match status" value="1"/>
</dbReference>
<dbReference type="KEGG" id="dpte:113795317"/>
<dbReference type="InterPro" id="IPR050135">
    <property type="entry name" value="dGTPase-like"/>
</dbReference>
<dbReference type="CDD" id="cd00077">
    <property type="entry name" value="HDc"/>
    <property type="match status" value="1"/>
</dbReference>
<dbReference type="OMA" id="CRDAHAC"/>
<comment type="similarity">
    <text evidence="1">Belongs to the SAMHD1 family.</text>
</comment>
<name>A0A6P6Y7B0_DERPT</name>
<dbReference type="OrthoDB" id="6475480at2759"/>
<dbReference type="GO" id="GO:0008832">
    <property type="term" value="F:dGTPase activity"/>
    <property type="evidence" value="ECO:0007669"/>
    <property type="project" value="TreeGrafter"/>
</dbReference>
<dbReference type="Proteomes" id="UP000515146">
    <property type="component" value="Unplaced"/>
</dbReference>
<accession>A0A6P6Y7B0</accession>
<keyword evidence="3" id="KW-1185">Reference proteome</keyword>
<organism evidence="3 4">
    <name type="scientific">Dermatophagoides pteronyssinus</name>
    <name type="common">European house dust mite</name>
    <dbReference type="NCBI Taxonomy" id="6956"/>
    <lineage>
        <taxon>Eukaryota</taxon>
        <taxon>Metazoa</taxon>
        <taxon>Ecdysozoa</taxon>
        <taxon>Arthropoda</taxon>
        <taxon>Chelicerata</taxon>
        <taxon>Arachnida</taxon>
        <taxon>Acari</taxon>
        <taxon>Acariformes</taxon>
        <taxon>Sarcoptiformes</taxon>
        <taxon>Astigmata</taxon>
        <taxon>Psoroptidia</taxon>
        <taxon>Analgoidea</taxon>
        <taxon>Pyroglyphidae</taxon>
        <taxon>Dermatophagoidinae</taxon>
        <taxon>Dermatophagoides</taxon>
    </lineage>
</organism>